<dbReference type="InterPro" id="IPR023799">
    <property type="entry name" value="RbfA_dom_sf"/>
</dbReference>
<dbReference type="EMBL" id="WIXE01023575">
    <property type="protein sequence ID" value="KAK5966366.1"/>
    <property type="molecule type" value="Genomic_DNA"/>
</dbReference>
<accession>A0AAN8ER48</accession>
<dbReference type="Proteomes" id="UP001331761">
    <property type="component" value="Unassembled WGS sequence"/>
</dbReference>
<dbReference type="AlphaFoldDB" id="A0AAN8ER48"/>
<dbReference type="PANTHER" id="PTHR14725:SF0">
    <property type="entry name" value="RIBOSOME-BINDING FACTOR A, MITOCHONDRIAL-RELATED"/>
    <property type="match status" value="1"/>
</dbReference>
<feature type="non-terminal residue" evidence="1">
    <location>
        <position position="247"/>
    </location>
</feature>
<dbReference type="InterPro" id="IPR015946">
    <property type="entry name" value="KH_dom-like_a/b"/>
</dbReference>
<dbReference type="InterPro" id="IPR000238">
    <property type="entry name" value="RbfA"/>
</dbReference>
<evidence type="ECO:0000313" key="1">
    <source>
        <dbReference type="EMBL" id="KAK5966366.1"/>
    </source>
</evidence>
<sequence length="247" mass="27885">MNQLSAILEEKINETASANEEVASYAVQFTKVKVNSAFTDVKIWWLCDGVNDEKIEDCLERHRHSLRKALADSVGVNCPELHFLPDRSLLMEQEMDKLFRMADYGMDYRAVSHTGRVLDCDAQQGFDFCSANTTFRNDAHTTTSHGSCSSIRIPFHNECSQPWLTVNNLTSDLQACAGTLEPYSAEIAAVRNIFFNCDDLFWRNPHTIVKKVVPDNGLALWGDPEIAKKCTDARPVRHWLVGEGQDE</sequence>
<dbReference type="SUPFAM" id="SSF89919">
    <property type="entry name" value="Ribosome-binding factor A, RbfA"/>
    <property type="match status" value="1"/>
</dbReference>
<comment type="caution">
    <text evidence="1">The sequence shown here is derived from an EMBL/GenBank/DDBJ whole genome shotgun (WGS) entry which is preliminary data.</text>
</comment>
<dbReference type="GO" id="GO:0006364">
    <property type="term" value="P:rRNA processing"/>
    <property type="evidence" value="ECO:0007669"/>
    <property type="project" value="InterPro"/>
</dbReference>
<evidence type="ECO:0000313" key="2">
    <source>
        <dbReference type="Proteomes" id="UP001331761"/>
    </source>
</evidence>
<proteinExistence type="predicted"/>
<protein>
    <submittedName>
        <fullName evidence="1">Uncharacterized protein</fullName>
    </submittedName>
</protein>
<dbReference type="Gene3D" id="3.30.300.20">
    <property type="match status" value="1"/>
</dbReference>
<organism evidence="1 2">
    <name type="scientific">Trichostrongylus colubriformis</name>
    <name type="common">Black scour worm</name>
    <dbReference type="NCBI Taxonomy" id="6319"/>
    <lineage>
        <taxon>Eukaryota</taxon>
        <taxon>Metazoa</taxon>
        <taxon>Ecdysozoa</taxon>
        <taxon>Nematoda</taxon>
        <taxon>Chromadorea</taxon>
        <taxon>Rhabditida</taxon>
        <taxon>Rhabditina</taxon>
        <taxon>Rhabditomorpha</taxon>
        <taxon>Strongyloidea</taxon>
        <taxon>Trichostrongylidae</taxon>
        <taxon>Trichostrongylus</taxon>
    </lineage>
</organism>
<keyword evidence="2" id="KW-1185">Reference proteome</keyword>
<dbReference type="InterPro" id="IPR039212">
    <property type="entry name" value="RBFA_mitochondrial"/>
</dbReference>
<reference evidence="1 2" key="1">
    <citation type="submission" date="2019-10" db="EMBL/GenBank/DDBJ databases">
        <title>Assembly and Annotation for the nematode Trichostrongylus colubriformis.</title>
        <authorList>
            <person name="Martin J."/>
        </authorList>
    </citation>
    <scope>NUCLEOTIDE SEQUENCE [LARGE SCALE GENOMIC DNA]</scope>
    <source>
        <strain evidence="1">G859</strain>
        <tissue evidence="1">Whole worm</tissue>
    </source>
</reference>
<name>A0AAN8ER48_TRICO</name>
<dbReference type="PANTHER" id="PTHR14725">
    <property type="entry name" value="RIBOSOME-BINDING FACTOR A, MITOCHONDRIAL-RELATED"/>
    <property type="match status" value="1"/>
</dbReference>
<dbReference type="Pfam" id="PF02033">
    <property type="entry name" value="RBFA"/>
    <property type="match status" value="1"/>
</dbReference>
<gene>
    <name evidence="1" type="ORF">GCK32_003025</name>
</gene>